<comment type="pathway">
    <text evidence="1">Protein modification; protein ubiquitination.</text>
</comment>
<reference evidence="5" key="1">
    <citation type="submission" date="2023-03" db="EMBL/GenBank/DDBJ databases">
        <authorList>
            <person name="Steffen K."/>
            <person name="Cardenas P."/>
        </authorList>
    </citation>
    <scope>NUCLEOTIDE SEQUENCE</scope>
</reference>
<dbReference type="PANTHER" id="PTHR22852">
    <property type="entry name" value="LETHAL 2 DENTICLELESS PROTEIN RETINOIC ACID-REGULATED NUCLEAR MATRIX-ASSOCIATED PROTEIN"/>
    <property type="match status" value="1"/>
</dbReference>
<feature type="repeat" description="WD" evidence="4">
    <location>
        <begin position="195"/>
        <end position="236"/>
    </location>
</feature>
<sequence>MAAYMCGTHGCSSRGSRHRPVNHVRMAHRWTRASPPAKKRRCSVTKTAQTSDLQYGVTSVLFHGLHKVASCGAADGSVKLWDLRRTYSICRLEPPLSWYSFSPVGESGRRFGFTSLTSDPWQSSLFASCTNDIIYQYSTSMLKSDPVGAYGGHKNSTFYVKSTVSPEGKYLLSGSSCSRVFIWYLDEPHQPPTVLNGHSKEVTAVCWSPALTEVVTCSDNNDLRLWRIRQSRNNAPVEDLVGTAGVYHGEGHCKARLAVKHQSEITEPLTKKRKSSITTLGRYTNSLQSETDTIENHVNSRTKAIANAVSPSKILQLHNSFQSKPI</sequence>
<evidence type="ECO:0000256" key="4">
    <source>
        <dbReference type="PROSITE-ProRule" id="PRU00221"/>
    </source>
</evidence>
<proteinExistence type="inferred from homology"/>
<keyword evidence="4" id="KW-0853">WD repeat</keyword>
<dbReference type="AlphaFoldDB" id="A0AA35SVE9"/>
<dbReference type="EMBL" id="CASHTH010002804">
    <property type="protein sequence ID" value="CAI8035466.1"/>
    <property type="molecule type" value="Genomic_DNA"/>
</dbReference>
<comment type="similarity">
    <text evidence="3">Belongs to the WD repeat cdt2 family.</text>
</comment>
<protein>
    <submittedName>
        <fullName evidence="5">Denticleless protein homolog</fullName>
    </submittedName>
</protein>
<accession>A0AA35SVE9</accession>
<comment type="caution">
    <text evidence="5">The sequence shown here is derived from an EMBL/GenBank/DDBJ whole genome shotgun (WGS) entry which is preliminary data.</text>
</comment>
<dbReference type="Pfam" id="PF00400">
    <property type="entry name" value="WD40"/>
    <property type="match status" value="3"/>
</dbReference>
<dbReference type="Proteomes" id="UP001174909">
    <property type="component" value="Unassembled WGS sequence"/>
</dbReference>
<dbReference type="Gene3D" id="2.130.10.10">
    <property type="entry name" value="YVTN repeat-like/Quinoprotein amine dehydrogenase"/>
    <property type="match status" value="2"/>
</dbReference>
<dbReference type="PROSITE" id="PS50294">
    <property type="entry name" value="WD_REPEATS_REGION"/>
    <property type="match status" value="1"/>
</dbReference>
<dbReference type="GO" id="GO:0005634">
    <property type="term" value="C:nucleus"/>
    <property type="evidence" value="ECO:0007669"/>
    <property type="project" value="TreeGrafter"/>
</dbReference>
<dbReference type="PROSITE" id="PS50082">
    <property type="entry name" value="WD_REPEATS_2"/>
    <property type="match status" value="1"/>
</dbReference>
<evidence type="ECO:0000313" key="5">
    <source>
        <dbReference type="EMBL" id="CAI8035466.1"/>
    </source>
</evidence>
<dbReference type="InterPro" id="IPR001680">
    <property type="entry name" value="WD40_rpt"/>
</dbReference>
<dbReference type="PANTHER" id="PTHR22852:SF0">
    <property type="entry name" value="DENTICLELESS PROTEIN HOMOLOG"/>
    <property type="match status" value="1"/>
</dbReference>
<evidence type="ECO:0000256" key="1">
    <source>
        <dbReference type="ARBA" id="ARBA00004906"/>
    </source>
</evidence>
<gene>
    <name evidence="5" type="ORF">GBAR_LOCUS19903</name>
</gene>
<keyword evidence="6" id="KW-1185">Reference proteome</keyword>
<dbReference type="GO" id="GO:0043161">
    <property type="term" value="P:proteasome-mediated ubiquitin-dependent protein catabolic process"/>
    <property type="evidence" value="ECO:0007669"/>
    <property type="project" value="TreeGrafter"/>
</dbReference>
<name>A0AA35SVE9_GEOBA</name>
<organism evidence="5 6">
    <name type="scientific">Geodia barretti</name>
    <name type="common">Barrett's horny sponge</name>
    <dbReference type="NCBI Taxonomy" id="519541"/>
    <lineage>
        <taxon>Eukaryota</taxon>
        <taxon>Metazoa</taxon>
        <taxon>Porifera</taxon>
        <taxon>Demospongiae</taxon>
        <taxon>Heteroscleromorpha</taxon>
        <taxon>Tetractinellida</taxon>
        <taxon>Astrophorina</taxon>
        <taxon>Geodiidae</taxon>
        <taxon>Geodia</taxon>
    </lineage>
</organism>
<dbReference type="GO" id="GO:0030674">
    <property type="term" value="F:protein-macromolecule adaptor activity"/>
    <property type="evidence" value="ECO:0007669"/>
    <property type="project" value="TreeGrafter"/>
</dbReference>
<dbReference type="InterPro" id="IPR051865">
    <property type="entry name" value="WD-repeat_CDT2_adapter"/>
</dbReference>
<evidence type="ECO:0000256" key="2">
    <source>
        <dbReference type="ARBA" id="ARBA00022786"/>
    </source>
</evidence>
<dbReference type="SUPFAM" id="SSF50978">
    <property type="entry name" value="WD40 repeat-like"/>
    <property type="match status" value="1"/>
</dbReference>
<keyword evidence="2" id="KW-0833">Ubl conjugation pathway</keyword>
<dbReference type="SMART" id="SM00320">
    <property type="entry name" value="WD40"/>
    <property type="match status" value="3"/>
</dbReference>
<evidence type="ECO:0000313" key="6">
    <source>
        <dbReference type="Proteomes" id="UP001174909"/>
    </source>
</evidence>
<evidence type="ECO:0000256" key="3">
    <source>
        <dbReference type="ARBA" id="ARBA00038344"/>
    </source>
</evidence>
<dbReference type="InterPro" id="IPR036322">
    <property type="entry name" value="WD40_repeat_dom_sf"/>
</dbReference>
<dbReference type="InterPro" id="IPR015943">
    <property type="entry name" value="WD40/YVTN_repeat-like_dom_sf"/>
</dbReference>